<evidence type="ECO:0000256" key="1">
    <source>
        <dbReference type="ARBA" id="ARBA00005964"/>
    </source>
</evidence>
<dbReference type="Gene3D" id="3.40.50.1820">
    <property type="entry name" value="alpha/beta hydrolase"/>
    <property type="match status" value="2"/>
</dbReference>
<feature type="domain" description="Carboxylesterase type B" evidence="4">
    <location>
        <begin position="35"/>
        <end position="254"/>
    </location>
</feature>
<keyword evidence="6" id="KW-1185">Reference proteome</keyword>
<comment type="similarity">
    <text evidence="1 3">Belongs to the type-B carboxylesterase/lipase family.</text>
</comment>
<name>A0A4R0S4G4_9APHY</name>
<dbReference type="SUPFAM" id="SSF53474">
    <property type="entry name" value="alpha/beta-Hydrolases"/>
    <property type="match status" value="1"/>
</dbReference>
<comment type="caution">
    <text evidence="5">The sequence shown here is derived from an EMBL/GenBank/DDBJ whole genome shotgun (WGS) entry which is preliminary data.</text>
</comment>
<evidence type="ECO:0000313" key="5">
    <source>
        <dbReference type="EMBL" id="TCD71954.1"/>
    </source>
</evidence>
<evidence type="ECO:0000313" key="6">
    <source>
        <dbReference type="Proteomes" id="UP000292702"/>
    </source>
</evidence>
<dbReference type="PANTHER" id="PTHR11559">
    <property type="entry name" value="CARBOXYLESTERASE"/>
    <property type="match status" value="1"/>
</dbReference>
<dbReference type="GO" id="GO:0016787">
    <property type="term" value="F:hydrolase activity"/>
    <property type="evidence" value="ECO:0007669"/>
    <property type="project" value="UniProtKB-KW"/>
</dbReference>
<organism evidence="5 6">
    <name type="scientific">Steccherinum ochraceum</name>
    <dbReference type="NCBI Taxonomy" id="92696"/>
    <lineage>
        <taxon>Eukaryota</taxon>
        <taxon>Fungi</taxon>
        <taxon>Dikarya</taxon>
        <taxon>Basidiomycota</taxon>
        <taxon>Agaricomycotina</taxon>
        <taxon>Agaricomycetes</taxon>
        <taxon>Polyporales</taxon>
        <taxon>Steccherinaceae</taxon>
        <taxon>Steccherinum</taxon>
    </lineage>
</organism>
<sequence length="512" mass="55136">MVPWTIKTTTTILFCGGFLTVTSLSTSSNIVDLGYAKYQGNLSFSDTVAYLGIPYAEPPIEDRRWRAPLTLNTTRVQAETGGKVVDASEYPNFCVQGTTGAGDAGGAGSEDCLNVNVYAPAGATSNDKLPVLVYIHGGGYTFGNPANTPLDHWVHQSPNVVIVSVYYRLDSFGFLSHPNFTSDPALGDYNVGFLDQTEALKWIQAHIGAFGGDPARVTIDGESAGGSSIELHLVAPGQDGLFAGAIAQSVYRTPLPSPAQQEASVSALARAQDATFNGSYNAFHPVLDGTTIKQLPTVSIQAGEFQRVPLMVGACSDETLSNGPIEQTLPLFFPQLTPADVAEYEVEYPVSDFINELQQRQTATGESELICARENMGGAFANKTKAFTYRYNQRNPTSTIPGVGHAAENYMMFLGLNTGFNGTGTFTPLTVNETAFAEELIAYWLSFVRSGDPNTYKLARSPTWPEYTMSNKSRVVLQEGTPDASGSVTEVEPQRESERCAFVLGKVLKQQN</sequence>
<dbReference type="InterPro" id="IPR050309">
    <property type="entry name" value="Type-B_Carboxylest/Lipase"/>
</dbReference>
<dbReference type="Proteomes" id="UP000292702">
    <property type="component" value="Unassembled WGS sequence"/>
</dbReference>
<feature type="domain" description="Carboxylesterase type B" evidence="4">
    <location>
        <begin position="264"/>
        <end position="479"/>
    </location>
</feature>
<dbReference type="EMBL" id="RWJN01000001">
    <property type="protein sequence ID" value="TCD71954.1"/>
    <property type="molecule type" value="Genomic_DNA"/>
</dbReference>
<accession>A0A4R0S4G4</accession>
<keyword evidence="2 3" id="KW-0378">Hydrolase</keyword>
<dbReference type="InterPro" id="IPR002018">
    <property type="entry name" value="CarbesteraseB"/>
</dbReference>
<gene>
    <name evidence="5" type="ORF">EIP91_000086</name>
</gene>
<dbReference type="EC" id="3.1.1.-" evidence="3"/>
<evidence type="ECO:0000256" key="3">
    <source>
        <dbReference type="RuleBase" id="RU361235"/>
    </source>
</evidence>
<dbReference type="STRING" id="92696.A0A4R0S4G4"/>
<dbReference type="InterPro" id="IPR019826">
    <property type="entry name" value="Carboxylesterase_B_AS"/>
</dbReference>
<evidence type="ECO:0000259" key="4">
    <source>
        <dbReference type="Pfam" id="PF00135"/>
    </source>
</evidence>
<reference evidence="5 6" key="1">
    <citation type="submission" date="2018-11" db="EMBL/GenBank/DDBJ databases">
        <title>Genome assembly of Steccherinum ochraceum LE-BIN_3174, the white-rot fungus of the Steccherinaceae family (The Residual Polyporoid clade, Polyporales, Basidiomycota).</title>
        <authorList>
            <person name="Fedorova T.V."/>
            <person name="Glazunova O.A."/>
            <person name="Landesman E.O."/>
            <person name="Moiseenko K.V."/>
            <person name="Psurtseva N.V."/>
            <person name="Savinova O.S."/>
            <person name="Shakhova N.V."/>
            <person name="Tyazhelova T.V."/>
            <person name="Vasina D.V."/>
        </authorList>
    </citation>
    <scope>NUCLEOTIDE SEQUENCE [LARGE SCALE GENOMIC DNA]</scope>
    <source>
        <strain evidence="5 6">LE-BIN_3174</strain>
    </source>
</reference>
<dbReference type="InterPro" id="IPR029058">
    <property type="entry name" value="AB_hydrolase_fold"/>
</dbReference>
<dbReference type="AlphaFoldDB" id="A0A4R0S4G4"/>
<evidence type="ECO:0000256" key="2">
    <source>
        <dbReference type="ARBA" id="ARBA00022801"/>
    </source>
</evidence>
<dbReference type="OrthoDB" id="408631at2759"/>
<proteinExistence type="inferred from homology"/>
<dbReference type="Pfam" id="PF00135">
    <property type="entry name" value="COesterase"/>
    <property type="match status" value="2"/>
</dbReference>
<dbReference type="PROSITE" id="PS00122">
    <property type="entry name" value="CARBOXYLESTERASE_B_1"/>
    <property type="match status" value="1"/>
</dbReference>
<protein>
    <recommendedName>
        <fullName evidence="3">Carboxylic ester hydrolase</fullName>
        <ecNumber evidence="3">3.1.1.-</ecNumber>
    </recommendedName>
</protein>